<name>A0A0A8Z7N0_ARUDO</name>
<dbReference type="AlphaFoldDB" id="A0A0A8Z7N0"/>
<accession>A0A0A8Z7N0</accession>
<reference evidence="1" key="2">
    <citation type="journal article" date="2015" name="Data Brief">
        <title>Shoot transcriptome of the giant reed, Arundo donax.</title>
        <authorList>
            <person name="Barrero R.A."/>
            <person name="Guerrero F.D."/>
            <person name="Moolhuijzen P."/>
            <person name="Goolsby J.A."/>
            <person name="Tidwell J."/>
            <person name="Bellgard S.E."/>
            <person name="Bellgard M.I."/>
        </authorList>
    </citation>
    <scope>NUCLEOTIDE SEQUENCE</scope>
    <source>
        <tissue evidence="1">Shoot tissue taken approximately 20 cm above the soil surface</tissue>
    </source>
</reference>
<evidence type="ECO:0000313" key="1">
    <source>
        <dbReference type="EMBL" id="JAD34816.1"/>
    </source>
</evidence>
<reference evidence="1" key="1">
    <citation type="submission" date="2014-09" db="EMBL/GenBank/DDBJ databases">
        <authorList>
            <person name="Magalhaes I.L.F."/>
            <person name="Oliveira U."/>
            <person name="Santos F.R."/>
            <person name="Vidigal T.H.D.A."/>
            <person name="Brescovit A.D."/>
            <person name="Santos A.J."/>
        </authorList>
    </citation>
    <scope>NUCLEOTIDE SEQUENCE</scope>
    <source>
        <tissue evidence="1">Shoot tissue taken approximately 20 cm above the soil surface</tissue>
    </source>
</reference>
<organism evidence="1">
    <name type="scientific">Arundo donax</name>
    <name type="common">Giant reed</name>
    <name type="synonym">Donax arundinaceus</name>
    <dbReference type="NCBI Taxonomy" id="35708"/>
    <lineage>
        <taxon>Eukaryota</taxon>
        <taxon>Viridiplantae</taxon>
        <taxon>Streptophyta</taxon>
        <taxon>Embryophyta</taxon>
        <taxon>Tracheophyta</taxon>
        <taxon>Spermatophyta</taxon>
        <taxon>Magnoliopsida</taxon>
        <taxon>Liliopsida</taxon>
        <taxon>Poales</taxon>
        <taxon>Poaceae</taxon>
        <taxon>PACMAD clade</taxon>
        <taxon>Arundinoideae</taxon>
        <taxon>Arundineae</taxon>
        <taxon>Arundo</taxon>
    </lineage>
</organism>
<dbReference type="EMBL" id="GBRH01263079">
    <property type="protein sequence ID" value="JAD34816.1"/>
    <property type="molecule type" value="Transcribed_RNA"/>
</dbReference>
<proteinExistence type="predicted"/>
<sequence length="21" mass="2321">MLAQLQIACLLTLNTEDNNTT</sequence>
<protein>
    <submittedName>
        <fullName evidence="1">Uncharacterized protein</fullName>
    </submittedName>
</protein>